<dbReference type="InterPro" id="IPR008181">
    <property type="entry name" value="dUTPase"/>
</dbReference>
<evidence type="ECO:0000256" key="5">
    <source>
        <dbReference type="HAMAP-Rule" id="MF_00116"/>
    </source>
</evidence>
<feature type="binding site" evidence="5">
    <location>
        <position position="84"/>
    </location>
    <ligand>
        <name>substrate</name>
    </ligand>
</feature>
<evidence type="ECO:0000256" key="3">
    <source>
        <dbReference type="ARBA" id="ARBA00023080"/>
    </source>
</evidence>
<dbReference type="GO" id="GO:0006226">
    <property type="term" value="P:dUMP biosynthetic process"/>
    <property type="evidence" value="ECO:0007669"/>
    <property type="project" value="UniProtKB-UniRule"/>
</dbReference>
<evidence type="ECO:0000313" key="7">
    <source>
        <dbReference type="EMBL" id="MBC8208726.1"/>
    </source>
</evidence>
<sequence length="151" mass="16210">MEEQVVQFCWLEAEQCRDLPLPCYHSELAAGMDVAAAVQQPTILMPGDIQLIPSGFSVAIPPGYELQVRPRSGLAVKQGVTIINSPGTIDADYRGEVKIALVNLGREAQTVHRGDRVAQLVLSPVVRGRLELVESLPQTIRGAGGFGHTGV</sequence>
<comment type="catalytic activity">
    <reaction evidence="4 5">
        <text>dUTP + H2O = dUMP + diphosphate + H(+)</text>
        <dbReference type="Rhea" id="RHEA:10248"/>
        <dbReference type="ChEBI" id="CHEBI:15377"/>
        <dbReference type="ChEBI" id="CHEBI:15378"/>
        <dbReference type="ChEBI" id="CHEBI:33019"/>
        <dbReference type="ChEBI" id="CHEBI:61555"/>
        <dbReference type="ChEBI" id="CHEBI:246422"/>
        <dbReference type="EC" id="3.6.1.23"/>
    </reaction>
</comment>
<dbReference type="EC" id="3.6.1.23" evidence="5"/>
<dbReference type="CDD" id="cd07557">
    <property type="entry name" value="trimeric_dUTPase"/>
    <property type="match status" value="1"/>
</dbReference>
<dbReference type="PANTHER" id="PTHR11241:SF0">
    <property type="entry name" value="DEOXYURIDINE 5'-TRIPHOSPHATE NUCLEOTIDOHYDROLASE"/>
    <property type="match status" value="1"/>
</dbReference>
<dbReference type="Proteomes" id="UP000599024">
    <property type="component" value="Unassembled WGS sequence"/>
</dbReference>
<keyword evidence="5" id="KW-0460">Magnesium</keyword>
<dbReference type="GO" id="GO:0004170">
    <property type="term" value="F:dUTP diphosphatase activity"/>
    <property type="evidence" value="ECO:0007669"/>
    <property type="project" value="UniProtKB-UniRule"/>
</dbReference>
<comment type="cofactor">
    <cofactor evidence="5">
        <name>Mg(2+)</name>
        <dbReference type="ChEBI" id="CHEBI:18420"/>
    </cofactor>
</comment>
<dbReference type="AlphaFoldDB" id="A0A8J6N9R5"/>
<feature type="binding site" evidence="5">
    <location>
        <begin position="71"/>
        <end position="73"/>
    </location>
    <ligand>
        <name>substrate</name>
    </ligand>
</feature>
<comment type="function">
    <text evidence="5">This enzyme is involved in nucleotide metabolism: it produces dUMP, the immediate precursor of thymidine nucleotides and it decreases the intracellular concentration of dUTP so that uracil cannot be incorporated into DNA.</text>
</comment>
<dbReference type="HAMAP" id="MF_00116">
    <property type="entry name" value="dUTPase_bact"/>
    <property type="match status" value="1"/>
</dbReference>
<feature type="binding site" evidence="5">
    <location>
        <begin position="88"/>
        <end position="90"/>
    </location>
    <ligand>
        <name>substrate</name>
    </ligand>
</feature>
<keyword evidence="3 5" id="KW-0546">Nucleotide metabolism</keyword>
<evidence type="ECO:0000259" key="6">
    <source>
        <dbReference type="Pfam" id="PF00692"/>
    </source>
</evidence>
<gene>
    <name evidence="5 7" type="primary">dut</name>
    <name evidence="7" type="ORF">H8E79_06125</name>
</gene>
<comment type="pathway">
    <text evidence="5">Pyrimidine metabolism; dUMP biosynthesis; dUMP from dCTP (dUTP route): step 2/2.</text>
</comment>
<dbReference type="Gene3D" id="2.70.40.10">
    <property type="match status" value="1"/>
</dbReference>
<comment type="caution">
    <text evidence="7">The sequence shown here is derived from an EMBL/GenBank/DDBJ whole genome shotgun (WGS) entry which is preliminary data.</text>
</comment>
<name>A0A8J6N9R5_9BACT</name>
<dbReference type="EMBL" id="JACNLK010000051">
    <property type="protein sequence ID" value="MBC8208726.1"/>
    <property type="molecule type" value="Genomic_DNA"/>
</dbReference>
<evidence type="ECO:0000256" key="2">
    <source>
        <dbReference type="ARBA" id="ARBA00022801"/>
    </source>
</evidence>
<evidence type="ECO:0000256" key="1">
    <source>
        <dbReference type="ARBA" id="ARBA00006581"/>
    </source>
</evidence>
<dbReference type="GO" id="GO:0046081">
    <property type="term" value="P:dUTP catabolic process"/>
    <property type="evidence" value="ECO:0007669"/>
    <property type="project" value="InterPro"/>
</dbReference>
<reference evidence="7 8" key="1">
    <citation type="submission" date="2020-08" db="EMBL/GenBank/DDBJ databases">
        <title>Bridging the membrane lipid divide: bacteria of the FCB group superphylum have the potential to synthesize archaeal ether lipids.</title>
        <authorList>
            <person name="Villanueva L."/>
            <person name="Von Meijenfeldt F.A.B."/>
            <person name="Westbye A.B."/>
            <person name="Yadav S."/>
            <person name="Hopmans E.C."/>
            <person name="Dutilh B.E."/>
            <person name="Sinninghe Damste J.S."/>
        </authorList>
    </citation>
    <scope>NUCLEOTIDE SEQUENCE [LARGE SCALE GENOMIC DNA]</scope>
    <source>
        <strain evidence="7">NIOZ-UU81</strain>
    </source>
</reference>
<dbReference type="NCBIfam" id="TIGR00576">
    <property type="entry name" value="dut"/>
    <property type="match status" value="1"/>
</dbReference>
<evidence type="ECO:0000313" key="8">
    <source>
        <dbReference type="Proteomes" id="UP000599024"/>
    </source>
</evidence>
<keyword evidence="2 5" id="KW-0378">Hydrolase</keyword>
<evidence type="ECO:0000256" key="4">
    <source>
        <dbReference type="ARBA" id="ARBA00047686"/>
    </source>
</evidence>
<proteinExistence type="inferred from homology"/>
<dbReference type="Pfam" id="PF00692">
    <property type="entry name" value="dUTPase"/>
    <property type="match status" value="1"/>
</dbReference>
<comment type="caution">
    <text evidence="5">Lacks conserved residue(s) required for the propagation of feature annotation.</text>
</comment>
<dbReference type="GO" id="GO:0000287">
    <property type="term" value="F:magnesium ion binding"/>
    <property type="evidence" value="ECO:0007669"/>
    <property type="project" value="UniProtKB-UniRule"/>
</dbReference>
<comment type="similarity">
    <text evidence="1 5">Belongs to the dUTPase family.</text>
</comment>
<dbReference type="UniPathway" id="UPA00610">
    <property type="reaction ID" value="UER00666"/>
</dbReference>
<organism evidence="7 8">
    <name type="scientific">Candidatus Desulfatifera sulfidica</name>
    <dbReference type="NCBI Taxonomy" id="2841691"/>
    <lineage>
        <taxon>Bacteria</taxon>
        <taxon>Pseudomonadati</taxon>
        <taxon>Thermodesulfobacteriota</taxon>
        <taxon>Desulfobulbia</taxon>
        <taxon>Desulfobulbales</taxon>
        <taxon>Desulfobulbaceae</taxon>
        <taxon>Candidatus Desulfatifera</taxon>
    </lineage>
</organism>
<dbReference type="InterPro" id="IPR036157">
    <property type="entry name" value="dUTPase-like_sf"/>
</dbReference>
<feature type="domain" description="dUTPase-like" evidence="6">
    <location>
        <begin position="19"/>
        <end position="150"/>
    </location>
</feature>
<dbReference type="InterPro" id="IPR033704">
    <property type="entry name" value="dUTPase_trimeric"/>
</dbReference>
<dbReference type="PANTHER" id="PTHR11241">
    <property type="entry name" value="DEOXYURIDINE 5'-TRIPHOSPHATE NUCLEOTIDOHYDROLASE"/>
    <property type="match status" value="1"/>
</dbReference>
<dbReference type="InterPro" id="IPR029054">
    <property type="entry name" value="dUTPase-like"/>
</dbReference>
<dbReference type="SUPFAM" id="SSF51283">
    <property type="entry name" value="dUTPase-like"/>
    <property type="match status" value="1"/>
</dbReference>
<dbReference type="NCBIfam" id="NF001862">
    <property type="entry name" value="PRK00601.1"/>
    <property type="match status" value="1"/>
</dbReference>
<keyword evidence="5" id="KW-0479">Metal-binding</keyword>
<protein>
    <recommendedName>
        <fullName evidence="5">Deoxyuridine 5'-triphosphate nucleotidohydrolase</fullName>
        <shortName evidence="5">dUTPase</shortName>
        <ecNumber evidence="5">3.6.1.23</ecNumber>
    </recommendedName>
    <alternativeName>
        <fullName evidence="5">dUTP pyrophosphatase</fullName>
    </alternativeName>
</protein>
<accession>A0A8J6N9R5</accession>